<evidence type="ECO:0000313" key="1">
    <source>
        <dbReference type="EMBL" id="CAI9278219.1"/>
    </source>
</evidence>
<sequence>MLVMGVNCSKSWSVGGLVLDGHGFRPGTTLPSCHPFEQWPYLSNANPIQTLALNDTLQPATSKHRSPFPLPYFNLQRRQWGRRVHRRITVAAGNDVKGRLLTLSDVLLPFHLVRVRVAASAYNHRCNAGIAVLPSYATTSTPFLFVMADVDVVVNKDRAGTIFGRCCCCCSPAETANPSRHPR</sequence>
<name>A0AA35YQF0_LACSI</name>
<protein>
    <submittedName>
        <fullName evidence="1">Uncharacterized protein</fullName>
    </submittedName>
</protein>
<organism evidence="1 2">
    <name type="scientific">Lactuca saligna</name>
    <name type="common">Willowleaf lettuce</name>
    <dbReference type="NCBI Taxonomy" id="75948"/>
    <lineage>
        <taxon>Eukaryota</taxon>
        <taxon>Viridiplantae</taxon>
        <taxon>Streptophyta</taxon>
        <taxon>Embryophyta</taxon>
        <taxon>Tracheophyta</taxon>
        <taxon>Spermatophyta</taxon>
        <taxon>Magnoliopsida</taxon>
        <taxon>eudicotyledons</taxon>
        <taxon>Gunneridae</taxon>
        <taxon>Pentapetalae</taxon>
        <taxon>asterids</taxon>
        <taxon>campanulids</taxon>
        <taxon>Asterales</taxon>
        <taxon>Asteraceae</taxon>
        <taxon>Cichorioideae</taxon>
        <taxon>Cichorieae</taxon>
        <taxon>Lactucinae</taxon>
        <taxon>Lactuca</taxon>
    </lineage>
</organism>
<proteinExistence type="predicted"/>
<accession>A0AA35YQF0</accession>
<reference evidence="1" key="1">
    <citation type="submission" date="2023-04" db="EMBL/GenBank/DDBJ databases">
        <authorList>
            <person name="Vijverberg K."/>
            <person name="Xiong W."/>
            <person name="Schranz E."/>
        </authorList>
    </citation>
    <scope>NUCLEOTIDE SEQUENCE</scope>
</reference>
<dbReference type="Proteomes" id="UP001177003">
    <property type="component" value="Chromosome 4"/>
</dbReference>
<dbReference type="EMBL" id="OX465080">
    <property type="protein sequence ID" value="CAI9278219.1"/>
    <property type="molecule type" value="Genomic_DNA"/>
</dbReference>
<gene>
    <name evidence="1" type="ORF">LSALG_LOCUS18101</name>
</gene>
<evidence type="ECO:0000313" key="2">
    <source>
        <dbReference type="Proteomes" id="UP001177003"/>
    </source>
</evidence>
<dbReference type="AlphaFoldDB" id="A0AA35YQF0"/>
<keyword evidence="2" id="KW-1185">Reference proteome</keyword>